<gene>
    <name evidence="2" type="ORF">ccrud_12285</name>
</gene>
<name>A0A172QW10_9CORY</name>
<evidence type="ECO:0000256" key="1">
    <source>
        <dbReference type="SAM" id="MobiDB-lite"/>
    </source>
</evidence>
<dbReference type="EMBL" id="CP015622">
    <property type="protein sequence ID" value="ANE04897.1"/>
    <property type="molecule type" value="Genomic_DNA"/>
</dbReference>
<keyword evidence="3" id="KW-1185">Reference proteome</keyword>
<proteinExistence type="predicted"/>
<dbReference type="OrthoDB" id="4427856at2"/>
<dbReference type="STRING" id="1652495.ccrud_12285"/>
<evidence type="ECO:0000313" key="2">
    <source>
        <dbReference type="EMBL" id="ANE04897.1"/>
    </source>
</evidence>
<protein>
    <submittedName>
        <fullName evidence="2">Uncharacterized protein</fullName>
    </submittedName>
</protein>
<evidence type="ECO:0000313" key="3">
    <source>
        <dbReference type="Proteomes" id="UP000076929"/>
    </source>
</evidence>
<reference evidence="2 3" key="1">
    <citation type="submission" date="2016-05" db="EMBL/GenBank/DDBJ databases">
        <title>Complete genome sequence of Corynebacterium crudilactis, a new Corynebacterium species isolated from raw cow's milk.</title>
        <authorList>
            <person name="Christian R."/>
            <person name="Zimmermann J."/>
            <person name="Lipski A."/>
            <person name="Kalinowski J."/>
        </authorList>
    </citation>
    <scope>NUCLEOTIDE SEQUENCE [LARGE SCALE GENOMIC DNA]</scope>
    <source>
        <strain evidence="2 3">JZ16</strain>
    </source>
</reference>
<feature type="region of interest" description="Disordered" evidence="1">
    <location>
        <begin position="906"/>
        <end position="933"/>
    </location>
</feature>
<dbReference type="RefSeq" id="WP_066568230.1">
    <property type="nucleotide sequence ID" value="NZ_CP015622.1"/>
</dbReference>
<dbReference type="Proteomes" id="UP000076929">
    <property type="component" value="Chromosome"/>
</dbReference>
<feature type="compositionally biased region" description="Polar residues" evidence="1">
    <location>
        <begin position="913"/>
        <end position="922"/>
    </location>
</feature>
<organism evidence="2 3">
    <name type="scientific">Corynebacterium crudilactis</name>
    <dbReference type="NCBI Taxonomy" id="1652495"/>
    <lineage>
        <taxon>Bacteria</taxon>
        <taxon>Bacillati</taxon>
        <taxon>Actinomycetota</taxon>
        <taxon>Actinomycetes</taxon>
        <taxon>Mycobacteriales</taxon>
        <taxon>Corynebacteriaceae</taxon>
        <taxon>Corynebacterium</taxon>
    </lineage>
</organism>
<dbReference type="KEGG" id="ccjz:ccrud_12285"/>
<dbReference type="AlphaFoldDB" id="A0A172QW10"/>
<accession>A0A172QW10</accession>
<sequence length="933" mass="104854">MSASYSPDTILTVFLGRGLMSEGIRQTLEDFTATGLIRNLVWIDADSFHESASEVTHLEVNHEGHPELQRRPFNELVSRSRTTRLHLGVINVIDGDDGMLHARDLTSLIEIIDSVCSHHQIHRSNVMIGAVAAPLETDLPILRGYTNLMLAPEDSQSPGTATVTYRHGYTDHRFILHCVANIASLYGLWEGSTSAPIEQLVPAKGSSFRLVRSFYRRIDGQAVQTHLKEKILSTAENPLPRLDIPGKERTAQYAENSHSFAQKAAQEILDQFRLPLIGEEITAHVQKTKVMSSSNTVRQFVGTWFKKMVTTPKRFVTELSAESRTLAEDALQASIYGKTGSVVRVGSRVDMAGQGESSQQKALYSEDLKIKYAADLQDLWTAYSNTAMTLLDAQPRLIAYGDHGVRTPAVVHTGQSPRVVVARRISDVIPGPETNYGEGLPVEVKVAVDVGEVPPYDVEGVAEFERRLARESDRGQRGMGQVIGEFKRWQEQNSRSFAFFVGSGLQGMRRELETQEQHWNQELQRLAEQGKTSVGSGLGSRIFRWLGWVTFWSAAAFGAWWAAEFYLADSPLEVSPWAATFAATETSFKWKFFGFWFGLWLIWWILQCVFETRDELRFIHLRRDLVSEVEAAQKNIAIAQQGQDRIRVGYQQFLSISKIMGILLERPFGNIDRDRRESLIPRNSMPDSVMFAEAISDSDAVEKLTRKYRRDLYKQGWLGQNVGEALDEASAMLATETGNNVNAHTLFGSTGEGSYGDLARLSDFLTEEKFREKDRSVSIWDNITVKLSQESEEFRSQILDSLQIYRGGEKVDAPYQQSLKDLVFVGFFNSEVASEKGRVKGMLNLDSELCMYQPQENESDAIGISEVLLQISDPAEESDISFIRPAQDTFDSSLLERMPTSEEFRLDEPANSPFLNHGNQTRQRPELPGTGEF</sequence>